<dbReference type="PANTHER" id="PTHR35333:SF3">
    <property type="entry name" value="BETA-LACTAMASE-TYPE TRANSPEPTIDASE FOLD CONTAINING PROTEIN"/>
    <property type="match status" value="1"/>
</dbReference>
<feature type="signal peptide" evidence="4">
    <location>
        <begin position="1"/>
        <end position="21"/>
    </location>
</feature>
<evidence type="ECO:0000313" key="7">
    <source>
        <dbReference type="Proteomes" id="UP000254893"/>
    </source>
</evidence>
<dbReference type="InterPro" id="IPR000871">
    <property type="entry name" value="Beta-lactam_class-A"/>
</dbReference>
<comment type="catalytic activity">
    <reaction evidence="1">
        <text>a beta-lactam + H2O = a substituted beta-amino acid</text>
        <dbReference type="Rhea" id="RHEA:20401"/>
        <dbReference type="ChEBI" id="CHEBI:15377"/>
        <dbReference type="ChEBI" id="CHEBI:35627"/>
        <dbReference type="ChEBI" id="CHEBI:140347"/>
        <dbReference type="EC" id="3.5.2.6"/>
    </reaction>
</comment>
<dbReference type="GO" id="GO:0046677">
    <property type="term" value="P:response to antibiotic"/>
    <property type="evidence" value="ECO:0007669"/>
    <property type="project" value="InterPro"/>
</dbReference>
<dbReference type="PANTHER" id="PTHR35333">
    <property type="entry name" value="BETA-LACTAMASE"/>
    <property type="match status" value="1"/>
</dbReference>
<keyword evidence="6" id="KW-0378">Hydrolase</keyword>
<keyword evidence="4" id="KW-0732">Signal</keyword>
<dbReference type="Proteomes" id="UP000254893">
    <property type="component" value="Unassembled WGS sequence"/>
</dbReference>
<dbReference type="EC" id="3.5.2.6" evidence="3"/>
<comment type="similarity">
    <text evidence="2">Belongs to the class-A beta-lactamase family.</text>
</comment>
<reference evidence="6 7" key="1">
    <citation type="submission" date="2018-06" db="EMBL/GenBank/DDBJ databases">
        <authorList>
            <consortium name="Pathogen Informatics"/>
            <person name="Doyle S."/>
        </authorList>
    </citation>
    <scope>NUCLEOTIDE SEQUENCE [LARGE SCALE GENOMIC DNA]</scope>
    <source>
        <strain evidence="6 7">NCTC11388</strain>
    </source>
</reference>
<feature type="chain" id="PRO_5016582276" description="beta-lactamase" evidence="4">
    <location>
        <begin position="22"/>
        <end position="300"/>
    </location>
</feature>
<evidence type="ECO:0000256" key="1">
    <source>
        <dbReference type="ARBA" id="ARBA00001526"/>
    </source>
</evidence>
<proteinExistence type="inferred from homology"/>
<evidence type="ECO:0000256" key="2">
    <source>
        <dbReference type="ARBA" id="ARBA00009009"/>
    </source>
</evidence>
<dbReference type="InterPro" id="IPR045155">
    <property type="entry name" value="Beta-lactam_cat"/>
</dbReference>
<protein>
    <recommendedName>
        <fullName evidence="3">beta-lactamase</fullName>
        <ecNumber evidence="3">3.5.2.6</ecNumber>
    </recommendedName>
</protein>
<evidence type="ECO:0000256" key="3">
    <source>
        <dbReference type="ARBA" id="ARBA00012865"/>
    </source>
</evidence>
<evidence type="ECO:0000256" key="4">
    <source>
        <dbReference type="SAM" id="SignalP"/>
    </source>
</evidence>
<accession>A0A380CPC3</accession>
<evidence type="ECO:0000313" key="6">
    <source>
        <dbReference type="EMBL" id="SUJ24610.1"/>
    </source>
</evidence>
<dbReference type="SUPFAM" id="SSF56601">
    <property type="entry name" value="beta-lactamase/transpeptidase-like"/>
    <property type="match status" value="1"/>
</dbReference>
<dbReference type="AlphaFoldDB" id="A0A380CPC3"/>
<gene>
    <name evidence="6" type="primary">smeA</name>
    <name evidence="6" type="ORF">NCTC11388_03625</name>
</gene>
<feature type="domain" description="Beta-lactamase class A catalytic" evidence="5">
    <location>
        <begin position="44"/>
        <end position="258"/>
    </location>
</feature>
<dbReference type="InterPro" id="IPR012338">
    <property type="entry name" value="Beta-lactam/transpept-like"/>
</dbReference>
<organism evidence="6 7">
    <name type="scientific">Sphingobacterium spiritivorum</name>
    <name type="common">Flavobacterium spiritivorum</name>
    <dbReference type="NCBI Taxonomy" id="258"/>
    <lineage>
        <taxon>Bacteria</taxon>
        <taxon>Pseudomonadati</taxon>
        <taxon>Bacteroidota</taxon>
        <taxon>Sphingobacteriia</taxon>
        <taxon>Sphingobacteriales</taxon>
        <taxon>Sphingobacteriaceae</taxon>
        <taxon>Sphingobacterium</taxon>
    </lineage>
</organism>
<dbReference type="GO" id="GO:0008800">
    <property type="term" value="F:beta-lactamase activity"/>
    <property type="evidence" value="ECO:0007669"/>
    <property type="project" value="UniProtKB-EC"/>
</dbReference>
<dbReference type="RefSeq" id="WP_115171066.1">
    <property type="nucleotide sequence ID" value="NZ_UGYW01000002.1"/>
</dbReference>
<evidence type="ECO:0000259" key="5">
    <source>
        <dbReference type="Pfam" id="PF13354"/>
    </source>
</evidence>
<dbReference type="Gene3D" id="3.40.710.10">
    <property type="entry name" value="DD-peptidase/beta-lactamase superfamily"/>
    <property type="match status" value="1"/>
</dbReference>
<dbReference type="Pfam" id="PF13354">
    <property type="entry name" value="Beta-lactamase2"/>
    <property type="match status" value="1"/>
</dbReference>
<dbReference type="EMBL" id="UGYW01000002">
    <property type="protein sequence ID" value="SUJ24610.1"/>
    <property type="molecule type" value="Genomic_DNA"/>
</dbReference>
<sequence>MKNLSLFLTLFLLSVASSAFAQKTDQKLEKKIKELTRDFHGDIGIYVRHLKTNKEVMINADSIFPTASIIKVPILAGLFSKIGKGELKYNDKFIYRQSRAYGGSGLMQFFKDSVETDLSTMAALMIGYSDNVTSIWCQELAEGAKINELMDELGLPNTRVNSRTAGREAIWKKYGWGHTTPREMATLLTLIREGKVISPDLSDKMYRILGNVFYNERSLSQIPSYIKTASKSGSLEDVRTEVVLVNAPSGDYVFSVFTKNNKDRSWEKSNEAEVLTRSISSLLWNYFEPKHPFAKQRLLD</sequence>
<name>A0A380CPC3_SPHSI</name>
<dbReference type="GO" id="GO:0030655">
    <property type="term" value="P:beta-lactam antibiotic catabolic process"/>
    <property type="evidence" value="ECO:0007669"/>
    <property type="project" value="InterPro"/>
</dbReference>